<keyword evidence="2" id="KW-1185">Reference proteome</keyword>
<sequence length="237" mass="27484">MIEWLNTPLRSKSSNDRRRITNIRQSDENLAESLRTYNSSIRRKWTPRYIYTLENAIVKTKNAAALLYTSQLFRELNQSSVSSTLASAKSSSMISYEPSYKHSTGPILEGESEIRTRMAFTKNTNDNIDEELKISVRECEALYKNLENINQGHLFNCIPTPNYQLEYSQTSDVIDKWNEWISCKRDTVSIILKNQELQREHAFEQAIKDGYSKEGFRNLIEDAKDYNFSSESSPSLH</sequence>
<reference evidence="1 2" key="1">
    <citation type="submission" date="2024-01" db="EMBL/GenBank/DDBJ databases">
        <title>Comparative genomics of Cryptococcus and Kwoniella reveals pathogenesis evolution and contrasting modes of karyotype evolution via chromosome fusion or intercentromeric recombination.</title>
        <authorList>
            <person name="Coelho M.A."/>
            <person name="David-Palma M."/>
            <person name="Shea T."/>
            <person name="Bowers K."/>
            <person name="McGinley-Smith S."/>
            <person name="Mohammad A.W."/>
            <person name="Gnirke A."/>
            <person name="Yurkov A.M."/>
            <person name="Nowrousian M."/>
            <person name="Sun S."/>
            <person name="Cuomo C.A."/>
            <person name="Heitman J."/>
        </authorList>
    </citation>
    <scope>NUCLEOTIDE SEQUENCE [LARGE SCALE GENOMIC DNA]</scope>
    <source>
        <strain evidence="1 2">CBS 6074</strain>
    </source>
</reference>
<evidence type="ECO:0000313" key="1">
    <source>
        <dbReference type="EMBL" id="WWC89548.1"/>
    </source>
</evidence>
<dbReference type="AlphaFoldDB" id="A0AAX4JYF1"/>
<protein>
    <recommendedName>
        <fullName evidence="3">Transcription activator GCR1-like domain-containing protein</fullName>
    </recommendedName>
</protein>
<dbReference type="RefSeq" id="XP_066076311.1">
    <property type="nucleotide sequence ID" value="XM_066220214.1"/>
</dbReference>
<accession>A0AAX4JYF1</accession>
<dbReference type="Proteomes" id="UP001355207">
    <property type="component" value="Chromosome 5"/>
</dbReference>
<proteinExistence type="predicted"/>
<dbReference type="EMBL" id="CP144102">
    <property type="protein sequence ID" value="WWC89548.1"/>
    <property type="molecule type" value="Genomic_DNA"/>
</dbReference>
<dbReference type="GeneID" id="91095142"/>
<gene>
    <name evidence="1" type="ORF">L201_004472</name>
</gene>
<evidence type="ECO:0008006" key="3">
    <source>
        <dbReference type="Google" id="ProtNLM"/>
    </source>
</evidence>
<organism evidence="1 2">
    <name type="scientific">Kwoniella dendrophila CBS 6074</name>
    <dbReference type="NCBI Taxonomy" id="1295534"/>
    <lineage>
        <taxon>Eukaryota</taxon>
        <taxon>Fungi</taxon>
        <taxon>Dikarya</taxon>
        <taxon>Basidiomycota</taxon>
        <taxon>Agaricomycotina</taxon>
        <taxon>Tremellomycetes</taxon>
        <taxon>Tremellales</taxon>
        <taxon>Cryptococcaceae</taxon>
        <taxon>Kwoniella</taxon>
    </lineage>
</organism>
<evidence type="ECO:0000313" key="2">
    <source>
        <dbReference type="Proteomes" id="UP001355207"/>
    </source>
</evidence>
<name>A0AAX4JYF1_9TREE</name>